<accession>A0A4Z2EVH5</accession>
<evidence type="ECO:0000313" key="2">
    <source>
        <dbReference type="EMBL" id="TNN32809.1"/>
    </source>
</evidence>
<organism evidence="2 3">
    <name type="scientific">Liparis tanakae</name>
    <name type="common">Tanaka's snailfish</name>
    <dbReference type="NCBI Taxonomy" id="230148"/>
    <lineage>
        <taxon>Eukaryota</taxon>
        <taxon>Metazoa</taxon>
        <taxon>Chordata</taxon>
        <taxon>Craniata</taxon>
        <taxon>Vertebrata</taxon>
        <taxon>Euteleostomi</taxon>
        <taxon>Actinopterygii</taxon>
        <taxon>Neopterygii</taxon>
        <taxon>Teleostei</taxon>
        <taxon>Neoteleostei</taxon>
        <taxon>Acanthomorphata</taxon>
        <taxon>Eupercaria</taxon>
        <taxon>Perciformes</taxon>
        <taxon>Cottioidei</taxon>
        <taxon>Cottales</taxon>
        <taxon>Liparidae</taxon>
        <taxon>Liparis</taxon>
    </lineage>
</organism>
<dbReference type="Proteomes" id="UP000314294">
    <property type="component" value="Unassembled WGS sequence"/>
</dbReference>
<comment type="caution">
    <text evidence="2">The sequence shown here is derived from an EMBL/GenBank/DDBJ whole genome shotgun (WGS) entry which is preliminary data.</text>
</comment>
<name>A0A4Z2EVH5_9TELE</name>
<feature type="region of interest" description="Disordered" evidence="1">
    <location>
        <begin position="1"/>
        <end position="50"/>
    </location>
</feature>
<keyword evidence="3" id="KW-1185">Reference proteome</keyword>
<protein>
    <submittedName>
        <fullName evidence="2">Uncharacterized protein</fullName>
    </submittedName>
</protein>
<gene>
    <name evidence="2" type="ORF">EYF80_057028</name>
</gene>
<evidence type="ECO:0000256" key="1">
    <source>
        <dbReference type="SAM" id="MobiDB-lite"/>
    </source>
</evidence>
<dbReference type="AlphaFoldDB" id="A0A4Z2EVH5"/>
<reference evidence="2 3" key="1">
    <citation type="submission" date="2019-03" db="EMBL/GenBank/DDBJ databases">
        <title>First draft genome of Liparis tanakae, snailfish: a comprehensive survey of snailfish specific genes.</title>
        <authorList>
            <person name="Kim W."/>
            <person name="Song I."/>
            <person name="Jeong J.-H."/>
            <person name="Kim D."/>
            <person name="Kim S."/>
            <person name="Ryu S."/>
            <person name="Song J.Y."/>
            <person name="Lee S.K."/>
        </authorList>
    </citation>
    <scope>NUCLEOTIDE SEQUENCE [LARGE SCALE GENOMIC DNA]</scope>
    <source>
        <tissue evidence="2">Muscle</tissue>
    </source>
</reference>
<dbReference type="EMBL" id="SRLO01002486">
    <property type="protein sequence ID" value="TNN32809.1"/>
    <property type="molecule type" value="Genomic_DNA"/>
</dbReference>
<sequence length="102" mass="10684">MAVGEQLEVGRGLSEQSRSRGPGSRGQGPGARGQGPGLGQRQRGERAPTADPRAATLLLLLLLLLLQIDQRQKSAGNLETITLLSRDGSCGRHVRCSGVLSS</sequence>
<proteinExistence type="predicted"/>
<feature type="compositionally biased region" description="Gly residues" evidence="1">
    <location>
        <begin position="23"/>
        <end position="38"/>
    </location>
</feature>
<evidence type="ECO:0000313" key="3">
    <source>
        <dbReference type="Proteomes" id="UP000314294"/>
    </source>
</evidence>